<protein>
    <submittedName>
        <fullName evidence="4">MerR family transcriptional regulator</fullName>
    </submittedName>
</protein>
<feature type="coiled-coil region" evidence="2">
    <location>
        <begin position="81"/>
        <end position="108"/>
    </location>
</feature>
<accession>A0ABP6FYJ3</accession>
<dbReference type="PANTHER" id="PTHR30204:SF93">
    <property type="entry name" value="HTH MERR-TYPE DOMAIN-CONTAINING PROTEIN"/>
    <property type="match status" value="1"/>
</dbReference>
<sequence length="130" mass="14526">MRIGELSRRTGVSTRLLRYYEEQGLLQPERDTNGYRRYHADAAERVARIRELLAAGLTTDVIRALMPCAQSGGLVGCAHSDRLLGDQLARVEDQMDELRRKREALLEVTGAMETRRLEDEALAAAALKSA</sequence>
<dbReference type="Pfam" id="PF13411">
    <property type="entry name" value="MerR_1"/>
    <property type="match status" value="1"/>
</dbReference>
<keyword evidence="2" id="KW-0175">Coiled coil</keyword>
<dbReference type="InterPro" id="IPR000551">
    <property type="entry name" value="MerR-type_HTH_dom"/>
</dbReference>
<dbReference type="SUPFAM" id="SSF46955">
    <property type="entry name" value="Putative DNA-binding domain"/>
    <property type="match status" value="1"/>
</dbReference>
<keyword evidence="1" id="KW-0238">DNA-binding</keyword>
<keyword evidence="5" id="KW-1185">Reference proteome</keyword>
<comment type="caution">
    <text evidence="4">The sequence shown here is derived from an EMBL/GenBank/DDBJ whole genome shotgun (WGS) entry which is preliminary data.</text>
</comment>
<reference evidence="5" key="1">
    <citation type="journal article" date="2019" name="Int. J. Syst. Evol. Microbiol.">
        <title>The Global Catalogue of Microorganisms (GCM) 10K type strain sequencing project: providing services to taxonomists for standard genome sequencing and annotation.</title>
        <authorList>
            <consortium name="The Broad Institute Genomics Platform"/>
            <consortium name="The Broad Institute Genome Sequencing Center for Infectious Disease"/>
            <person name="Wu L."/>
            <person name="Ma J."/>
        </authorList>
    </citation>
    <scope>NUCLEOTIDE SEQUENCE [LARGE SCALE GENOMIC DNA]</scope>
    <source>
        <strain evidence="5">JCM 4542</strain>
    </source>
</reference>
<feature type="domain" description="HTH merR-type" evidence="3">
    <location>
        <begin position="1"/>
        <end position="68"/>
    </location>
</feature>
<dbReference type="SMART" id="SM00422">
    <property type="entry name" value="HTH_MERR"/>
    <property type="match status" value="1"/>
</dbReference>
<dbReference type="PANTHER" id="PTHR30204">
    <property type="entry name" value="REDOX-CYCLING DRUG-SENSING TRANSCRIPTIONAL ACTIVATOR SOXR"/>
    <property type="match status" value="1"/>
</dbReference>
<name>A0ABP6FYJ3_9ACTN</name>
<dbReference type="Proteomes" id="UP001500886">
    <property type="component" value="Unassembled WGS sequence"/>
</dbReference>
<proteinExistence type="predicted"/>
<evidence type="ECO:0000259" key="3">
    <source>
        <dbReference type="PROSITE" id="PS50937"/>
    </source>
</evidence>
<dbReference type="PROSITE" id="PS00552">
    <property type="entry name" value="HTH_MERR_1"/>
    <property type="match status" value="1"/>
</dbReference>
<dbReference type="EMBL" id="BAAASL010000001">
    <property type="protein sequence ID" value="GAA2707928.1"/>
    <property type="molecule type" value="Genomic_DNA"/>
</dbReference>
<dbReference type="PROSITE" id="PS50937">
    <property type="entry name" value="HTH_MERR_2"/>
    <property type="match status" value="1"/>
</dbReference>
<evidence type="ECO:0000256" key="2">
    <source>
        <dbReference type="SAM" id="Coils"/>
    </source>
</evidence>
<dbReference type="PRINTS" id="PR00040">
    <property type="entry name" value="HTHMERR"/>
</dbReference>
<dbReference type="InterPro" id="IPR047057">
    <property type="entry name" value="MerR_fam"/>
</dbReference>
<evidence type="ECO:0000313" key="5">
    <source>
        <dbReference type="Proteomes" id="UP001500886"/>
    </source>
</evidence>
<organism evidence="4 5">
    <name type="scientific">Streptomyces luteosporeus</name>
    <dbReference type="NCBI Taxonomy" id="173856"/>
    <lineage>
        <taxon>Bacteria</taxon>
        <taxon>Bacillati</taxon>
        <taxon>Actinomycetota</taxon>
        <taxon>Actinomycetes</taxon>
        <taxon>Kitasatosporales</taxon>
        <taxon>Streptomycetaceae</taxon>
        <taxon>Streptomyces</taxon>
    </lineage>
</organism>
<dbReference type="InterPro" id="IPR009061">
    <property type="entry name" value="DNA-bd_dom_put_sf"/>
</dbReference>
<gene>
    <name evidence="4" type="ORF">GCM10010315_03440</name>
</gene>
<dbReference type="Gene3D" id="1.10.1660.10">
    <property type="match status" value="1"/>
</dbReference>
<evidence type="ECO:0000313" key="4">
    <source>
        <dbReference type="EMBL" id="GAA2707928.1"/>
    </source>
</evidence>
<dbReference type="RefSeq" id="WP_344432773.1">
    <property type="nucleotide sequence ID" value="NZ_BAAASL010000001.1"/>
</dbReference>
<evidence type="ECO:0000256" key="1">
    <source>
        <dbReference type="ARBA" id="ARBA00023125"/>
    </source>
</evidence>